<dbReference type="AlphaFoldDB" id="A0A061E4U3"/>
<name>A0A061E4U3_THECC</name>
<dbReference type="HOGENOM" id="CLU_2188733_0_0_1"/>
<dbReference type="Proteomes" id="UP000026915">
    <property type="component" value="Chromosome 2"/>
</dbReference>
<dbReference type="Gramene" id="EOX99371">
    <property type="protein sequence ID" value="EOX99371"/>
    <property type="gene ID" value="TCM_008037"/>
</dbReference>
<sequence length="109" mass="12429">MFNFKNQFFFFSSIHQNNILSHSLQKCTSPSSFSIFQPLEFHDSILVNLENVTGAFSIQQSDSQTTSPTSTVLNSSSRNDLRMNFARDMVHPFDAQPHQTMVKTHPMSI</sequence>
<keyword evidence="2" id="KW-1185">Reference proteome</keyword>
<reference evidence="1 2" key="1">
    <citation type="journal article" date="2013" name="Genome Biol.">
        <title>The genome sequence of the most widely cultivated cacao type and its use to identify candidate genes regulating pod color.</title>
        <authorList>
            <person name="Motamayor J.C."/>
            <person name="Mockaitis K."/>
            <person name="Schmutz J."/>
            <person name="Haiminen N."/>
            <person name="Iii D.L."/>
            <person name="Cornejo O."/>
            <person name="Findley S.D."/>
            <person name="Zheng P."/>
            <person name="Utro F."/>
            <person name="Royaert S."/>
            <person name="Saski C."/>
            <person name="Jenkins J."/>
            <person name="Podicheti R."/>
            <person name="Zhao M."/>
            <person name="Scheffler B.E."/>
            <person name="Stack J.C."/>
            <person name="Feltus F.A."/>
            <person name="Mustiga G.M."/>
            <person name="Amores F."/>
            <person name="Phillips W."/>
            <person name="Marelli J.P."/>
            <person name="May G.D."/>
            <person name="Shapiro H."/>
            <person name="Ma J."/>
            <person name="Bustamante C.D."/>
            <person name="Schnell R.J."/>
            <person name="Main D."/>
            <person name="Gilbert D."/>
            <person name="Parida L."/>
            <person name="Kuhn D.N."/>
        </authorList>
    </citation>
    <scope>NUCLEOTIDE SEQUENCE [LARGE SCALE GENOMIC DNA]</scope>
    <source>
        <strain evidence="2">cv. Matina 1-6</strain>
    </source>
</reference>
<proteinExistence type="predicted"/>
<protein>
    <submittedName>
        <fullName evidence="1">Uncharacterized protein</fullName>
    </submittedName>
</protein>
<organism evidence="1 2">
    <name type="scientific">Theobroma cacao</name>
    <name type="common">Cacao</name>
    <name type="synonym">Cocoa</name>
    <dbReference type="NCBI Taxonomy" id="3641"/>
    <lineage>
        <taxon>Eukaryota</taxon>
        <taxon>Viridiplantae</taxon>
        <taxon>Streptophyta</taxon>
        <taxon>Embryophyta</taxon>
        <taxon>Tracheophyta</taxon>
        <taxon>Spermatophyta</taxon>
        <taxon>Magnoliopsida</taxon>
        <taxon>eudicotyledons</taxon>
        <taxon>Gunneridae</taxon>
        <taxon>Pentapetalae</taxon>
        <taxon>rosids</taxon>
        <taxon>malvids</taxon>
        <taxon>Malvales</taxon>
        <taxon>Malvaceae</taxon>
        <taxon>Byttnerioideae</taxon>
        <taxon>Theobroma</taxon>
    </lineage>
</organism>
<evidence type="ECO:0000313" key="2">
    <source>
        <dbReference type="Proteomes" id="UP000026915"/>
    </source>
</evidence>
<accession>A0A061E4U3</accession>
<gene>
    <name evidence="1" type="ORF">TCM_008037</name>
</gene>
<evidence type="ECO:0000313" key="1">
    <source>
        <dbReference type="EMBL" id="EOX99371.1"/>
    </source>
</evidence>
<dbReference type="InParanoid" id="A0A061E4U3"/>
<dbReference type="EMBL" id="CM001880">
    <property type="protein sequence ID" value="EOX99371.1"/>
    <property type="molecule type" value="Genomic_DNA"/>
</dbReference>